<comment type="caution">
    <text evidence="2">The sequence shown here is derived from an EMBL/GenBank/DDBJ whole genome shotgun (WGS) entry which is preliminary data.</text>
</comment>
<dbReference type="PANTHER" id="PTHR32305:SF15">
    <property type="entry name" value="PROTEIN RHSA-RELATED"/>
    <property type="match status" value="1"/>
</dbReference>
<dbReference type="PANTHER" id="PTHR32305">
    <property type="match status" value="1"/>
</dbReference>
<dbReference type="InterPro" id="IPR022385">
    <property type="entry name" value="Rhs_assc_core"/>
</dbReference>
<protein>
    <submittedName>
        <fullName evidence="2">RHS repeat-associated protein</fullName>
    </submittedName>
</protein>
<dbReference type="RefSeq" id="WP_106606204.1">
    <property type="nucleotide sequence ID" value="NZ_PYGK01000026.1"/>
</dbReference>
<proteinExistence type="predicted"/>
<dbReference type="OrthoDB" id="2972467at2"/>
<dbReference type="InterPro" id="IPR050708">
    <property type="entry name" value="T6SS_VgrG/RHS"/>
</dbReference>
<dbReference type="EMBL" id="PYGK01000026">
    <property type="protein sequence ID" value="PSL19941.1"/>
    <property type="molecule type" value="Genomic_DNA"/>
</dbReference>
<keyword evidence="1" id="KW-0732">Signal</keyword>
<accession>A0A2P8FDZ7</accession>
<evidence type="ECO:0000256" key="1">
    <source>
        <dbReference type="SAM" id="SignalP"/>
    </source>
</evidence>
<reference evidence="2 3" key="1">
    <citation type="submission" date="2018-03" db="EMBL/GenBank/DDBJ databases">
        <title>Genomic Encyclopedia of Archaeal and Bacterial Type Strains, Phase II (KMG-II): from individual species to whole genera.</title>
        <authorList>
            <person name="Goeker M."/>
        </authorList>
    </citation>
    <scope>NUCLEOTIDE SEQUENCE [LARGE SCALE GENOMIC DNA]</scope>
    <source>
        <strain evidence="2 3">DSM 18107</strain>
    </source>
</reference>
<dbReference type="NCBIfam" id="TIGR03696">
    <property type="entry name" value="Rhs_assc_core"/>
    <property type="match status" value="1"/>
</dbReference>
<gene>
    <name evidence="2" type="ORF">CLV42_12654</name>
</gene>
<feature type="signal peptide" evidence="1">
    <location>
        <begin position="1"/>
        <end position="29"/>
    </location>
</feature>
<name>A0A2P8FDZ7_9BACT</name>
<dbReference type="Proteomes" id="UP000240978">
    <property type="component" value="Unassembled WGS sequence"/>
</dbReference>
<evidence type="ECO:0000313" key="2">
    <source>
        <dbReference type="EMBL" id="PSL19941.1"/>
    </source>
</evidence>
<keyword evidence="3" id="KW-1185">Reference proteome</keyword>
<feature type="chain" id="PRO_5015124697" evidence="1">
    <location>
        <begin position="30"/>
        <end position="2882"/>
    </location>
</feature>
<organism evidence="2 3">
    <name type="scientific">Chitinophaga ginsengisoli</name>
    <dbReference type="NCBI Taxonomy" id="363837"/>
    <lineage>
        <taxon>Bacteria</taxon>
        <taxon>Pseudomonadati</taxon>
        <taxon>Bacteroidota</taxon>
        <taxon>Chitinophagia</taxon>
        <taxon>Chitinophagales</taxon>
        <taxon>Chitinophagaceae</taxon>
        <taxon>Chitinophaga</taxon>
    </lineage>
</organism>
<dbReference type="Gene3D" id="2.180.10.10">
    <property type="entry name" value="RHS repeat-associated core"/>
    <property type="match status" value="1"/>
</dbReference>
<evidence type="ECO:0000313" key="3">
    <source>
        <dbReference type="Proteomes" id="UP000240978"/>
    </source>
</evidence>
<sequence length="2882" mass="316450">MRPFLLSLNHMKSLVLACLLLMMAMAGQAQSMISLKRTLSGSSGQIAKDSVATVTDSLYFNPAVLNSLDTPYKVRNIITFKINEYSAIALPATFTANVAIRIIYTRPDLQQDSVDRTLSINYVDTSTYTSRSSFVFNNAHQVKVRVLSLTVTGSGSTDVKPALALDNEMQVYPVYKLSCTDNAVKSFTSIQPVSQNDADELSVSWATVIGSDVYDLEWAYIDSSALRVNRYGNPINTALIFKNNASRVTISGNGSNAGNSYNIPLLYDQEGVLYFRVRAVQEKERNVRIETAWSSTFPGGLGSYPFSGHQTALNWQATTSFAEEGKRKSVVQYYDGSLRSRQTVTKDNTTNTTIVGETFYDHQGRPTIQVMPSPTLNSIIKYSPGFNTGINSAEYDKGQYDTLPSPANFLTASAKPMATSTGANQYYSPNNPDTSGFNKFIPDAEGYAFTETVYTQDNTGRISRQGGVGPVFRIGSNHETEYYYGSPGVNDLDALFGTDAGDRTHYFKNMVQDANGQYAVSYVDMHGRTVATALAGRPDSASLSDLSSYSEQTVTDTLSTKNSNIIKDLTLENRQSQLVTIGGNHIFNYQLKAPVIKLSGCQGPICFNGLYDLEIKITDDAYNQRLGGKPFDTVFHNYNLDSIKADCSIQPRDFNVSFTVNLPKGNYEITKQLTINREALEYYRDSIFLKQNTCITLDQFIQQQRSLLATAQCVPDCKSCRDSIGTWAEFWAKYPALIGQAVEDSALYKAQALSDYNKAVENCDALCNSTSDAADIRKAMLLDVTAPSGQYANPDDSTTNIYSIFYHKDLGYLPPYRRDTVYYMNEAGLPDMVYDDETQAYVKPQQLSPKVFAAKFKDSWAEALLKFHPEYYKYLAFLKHKPSYDWDRKLEAIEDYKTARDSGYLNPIADTTFIFTAVQANKDPLASENSLWNTQLKQILTSYNSQIAPDNSLSMWSMATISVKCKDAEKGCFERYISYANAFNENVLCTGDLDMAWRSFRQLYLAAKHNLLDADIYNVGAPAGYAMITAEQLIGIGKYPRFNTAAAALSQNGLGYLSTNKTQKELTDSLNKALDTAYAQNCNAYVSTWMQQLAPCKYDTTAWKDIRTKLLEVCKQGSDVDHPLGASSVKPSSSYRYKSFQDVLDEYNRNNHIDSPWTCNAYLITAPVPYDKQPAYGDKKTYTGPTDCECSQLSTLQTEYNVRKKSVDTTLAAYLNRTRGTSLKQADLQVLLNACSAGAGSCTYLSQPVEIPVLIQCNVAPPCVSCTEVKDAYDSFKAKFPGVTPQEQDTDSLQQLKNQLFAAYMNNRLGFGKQAWEYLVFMDTCALYTTKDSTVCKTGNKLYHTYEEWLGRGVVIADMVRTSDNGYLLAGSLIGVADSTVSLARVSDTSNVSVGPVTPVTPVVRQDSVALLLKVNQYGAVQWAKHYGFGGDNYFTKVRTTSEGGYVAIGSVQSVGRDSSAVLIVKTDVGGNVQWSRKIGLATANGETGWDIIQTSDGGYAFAGRTNSNYVDSTGDWLVGAIDANGYGRWLRQLGNGSIDEVYSMFEDHDTLVVLGSTFLVHSSGWRDYDVVIAKLIKNTGVTSKTFRYDFGSAPGTNNNYPNIVQKTTYGFLFNVTNGVGKSARSGIVGVTNNGDILTSRQLSSPLDTVVAQGMPMIGSSNGILAIQNVLTQPKNIFALNKINSDTTLVWSDLIRLDSSSFLNDVLERPDGGYVAAGTYGTRGLLVYTPVSGRLTCGNSTLNSTFTTLRATPNKNSPMAINIARSIDSALLPVFIQSVDISVYDFGLGCNDSNTCYKIRGGPLLCGNSNAIFRGYTDSTNNCSDNEYFAVSKGTELYNAYVDSLRTSFGNTYADSCIQAGQKEAYTLTYNISEYHYTLYYYDQAGNLVKTVPPAGVVVDRSASWTSRVRAARAAGADLTPAHTMVTKYRYNTLNQVIAQRTPDAGDSKFWYDRLGRLAVSQNAKQQPLAAYSYTQYDPLGRITEVGEISSSAAMDNTLSRNPGSLNSWFTNSANSRTQITQTTYDVANSFITGFLSPVNLRNRVAWTALYDSAPEQATGGYAAATFYSYDIHGNVDTLLQDYKKGSMATAFNRFKKIVYRYDLISGKVNHVAYQPGRPDAFYHRYSYDAENRLTNVETSSDSVYWENDAFYQYYKHGPLARTVIGQQQVQGMDYAYTLQGWLKGVNSTAVGTGFDMGHDGTSAARDVFGFALHYYGDRDYKTVSQGLSPFAPVGNIGFKPLFNGNIGAISQSIPSLGTPLQYAYNYDVLNRLKGMQVSRGLDSLANRWTPVNLPDFKEDISYDANGNILNYNRAGDSIFAGKPLQMDNLTYNYKTGTNKLDYVQDVVSPSNYDNDIDSQSSGNYEYDNIGNLTKDVNAGITAINWTVYGKIKSINKGGTLINYTYDVAGNRISKNVNGVETWYVRDATGNVMAVYEKGDLGVNGGKLSRSEAHLYGSSRLGVNSLVTNLEDAQPSTAVNLPGLDSGLNINFIRGNKVFELSNHLGNVLATVSDKRWLQTAGWYKADVRSAQEYYPFGMMMVGRSFNAGNYRFGFNGKENDNEVKGEGNQQDYGMRVYDPRLGRFLSVDPITAKYPELTPYQFASNRPIDGIDIDGLEYFGAIGGQMNQKYISNEFVPKSQRLSGAQLSDEMKEGARVQIIVGKNVAPVVVVGLVGWMSPAAGIPLALSYLTGAPVLPAPQVMGSVAARATNSAEVTAAESAASTAKPITVTDELYASIGEFEVQDSKGGIVGTVKNSYGNLDFYVNTKGTEYSGRGSDVMKALFNRAISTETVTGINGTWSRGSLGSNLRAFNTAIKDKLALRSATFESLSSTDADALLKEAAFETFTGSNARELGFNNVKINRVEGTAGDYTSASVTFTK</sequence>